<evidence type="ECO:0000256" key="2">
    <source>
        <dbReference type="ARBA" id="ARBA00022705"/>
    </source>
</evidence>
<proteinExistence type="inferred from homology"/>
<dbReference type="InterPro" id="IPR007693">
    <property type="entry name" value="DNA_helicase_DnaB-like_N"/>
</dbReference>
<keyword evidence="4" id="KW-0378">Hydrolase</keyword>
<keyword evidence="7" id="KW-0238">DNA-binding</keyword>
<dbReference type="PANTHER" id="PTHR30153">
    <property type="entry name" value="REPLICATIVE DNA HELICASE DNAB"/>
    <property type="match status" value="1"/>
</dbReference>
<protein>
    <recommendedName>
        <fullName evidence="9">DNA 5'-3' helicase</fullName>
        <ecNumber evidence="9">5.6.2.3</ecNumber>
    </recommendedName>
</protein>
<evidence type="ECO:0000256" key="10">
    <source>
        <dbReference type="ARBA" id="ARBA00048954"/>
    </source>
</evidence>
<evidence type="ECO:0000256" key="3">
    <source>
        <dbReference type="ARBA" id="ARBA00022741"/>
    </source>
</evidence>
<evidence type="ECO:0000256" key="8">
    <source>
        <dbReference type="ARBA" id="ARBA00023235"/>
    </source>
</evidence>
<dbReference type="SUPFAM" id="SSF52540">
    <property type="entry name" value="P-loop containing nucleoside triphosphate hydrolases"/>
    <property type="match status" value="1"/>
</dbReference>
<evidence type="ECO:0000256" key="9">
    <source>
        <dbReference type="ARBA" id="ARBA00044969"/>
    </source>
</evidence>
<reference evidence="12" key="1">
    <citation type="journal article" date="2014" name="Nat. Genet.">
        <title>Genome and transcriptome of the porcine whipworm Trichuris suis.</title>
        <authorList>
            <person name="Jex A.R."/>
            <person name="Nejsum P."/>
            <person name="Schwarz E.M."/>
            <person name="Hu L."/>
            <person name="Young N.D."/>
            <person name="Hall R.S."/>
            <person name="Korhonen P.K."/>
            <person name="Liao S."/>
            <person name="Thamsborg S."/>
            <person name="Xia J."/>
            <person name="Xu P."/>
            <person name="Wang S."/>
            <person name="Scheerlinck J.P."/>
            <person name="Hofmann A."/>
            <person name="Sternberg P.W."/>
            <person name="Wang J."/>
            <person name="Gasser R.B."/>
        </authorList>
    </citation>
    <scope>NUCLEOTIDE SEQUENCE [LARGE SCALE GENOMIC DNA]</scope>
    <source>
        <strain evidence="12">DCEP-RM93F</strain>
    </source>
</reference>
<keyword evidence="8" id="KW-0413">Isomerase</keyword>
<keyword evidence="5" id="KW-0347">Helicase</keyword>
<dbReference type="EC" id="5.6.2.3" evidence="9"/>
<evidence type="ECO:0000259" key="11">
    <source>
        <dbReference type="PROSITE" id="PS51199"/>
    </source>
</evidence>
<dbReference type="PANTHER" id="PTHR30153:SF2">
    <property type="entry name" value="REPLICATIVE DNA HELICASE"/>
    <property type="match status" value="1"/>
</dbReference>
<keyword evidence="2" id="KW-0235">DNA replication</keyword>
<dbReference type="GO" id="GO:0003677">
    <property type="term" value="F:DNA binding"/>
    <property type="evidence" value="ECO:0007669"/>
    <property type="project" value="UniProtKB-KW"/>
</dbReference>
<dbReference type="Proteomes" id="UP000030758">
    <property type="component" value="Unassembled WGS sequence"/>
</dbReference>
<dbReference type="AlphaFoldDB" id="A0A085MR54"/>
<name>A0A085MR54_9BILA</name>
<evidence type="ECO:0000256" key="4">
    <source>
        <dbReference type="ARBA" id="ARBA00022801"/>
    </source>
</evidence>
<dbReference type="InterPro" id="IPR027417">
    <property type="entry name" value="P-loop_NTPase"/>
</dbReference>
<evidence type="ECO:0000256" key="1">
    <source>
        <dbReference type="ARBA" id="ARBA00008428"/>
    </source>
</evidence>
<dbReference type="GO" id="GO:0005829">
    <property type="term" value="C:cytosol"/>
    <property type="evidence" value="ECO:0007669"/>
    <property type="project" value="TreeGrafter"/>
</dbReference>
<keyword evidence="3" id="KW-0547">Nucleotide-binding</keyword>
<evidence type="ECO:0000256" key="6">
    <source>
        <dbReference type="ARBA" id="ARBA00022840"/>
    </source>
</evidence>
<dbReference type="InterPro" id="IPR007694">
    <property type="entry name" value="DNA_helicase_DnaB-like_C"/>
</dbReference>
<comment type="catalytic activity">
    <reaction evidence="10">
        <text>ATP + H2O = ADP + phosphate + H(+)</text>
        <dbReference type="Rhea" id="RHEA:13065"/>
        <dbReference type="ChEBI" id="CHEBI:15377"/>
        <dbReference type="ChEBI" id="CHEBI:15378"/>
        <dbReference type="ChEBI" id="CHEBI:30616"/>
        <dbReference type="ChEBI" id="CHEBI:43474"/>
        <dbReference type="ChEBI" id="CHEBI:456216"/>
        <dbReference type="EC" id="5.6.2.3"/>
    </reaction>
</comment>
<dbReference type="GO" id="GO:0005524">
    <property type="term" value="F:ATP binding"/>
    <property type="evidence" value="ECO:0007669"/>
    <property type="project" value="UniProtKB-KW"/>
</dbReference>
<evidence type="ECO:0000313" key="12">
    <source>
        <dbReference type="EMBL" id="KFD59700.1"/>
    </source>
</evidence>
<dbReference type="Gene3D" id="1.10.860.10">
    <property type="entry name" value="DNAb Helicase, Chain A"/>
    <property type="match status" value="1"/>
</dbReference>
<dbReference type="GO" id="GO:0043139">
    <property type="term" value="F:5'-3' DNA helicase activity"/>
    <property type="evidence" value="ECO:0007669"/>
    <property type="project" value="UniProtKB-EC"/>
</dbReference>
<dbReference type="PROSITE" id="PS51199">
    <property type="entry name" value="SF4_HELICASE"/>
    <property type="match status" value="1"/>
</dbReference>
<dbReference type="InterPro" id="IPR036185">
    <property type="entry name" value="DNA_heli_DnaB-like_N_sf"/>
</dbReference>
<organism evidence="12">
    <name type="scientific">Trichuris suis</name>
    <name type="common">pig whipworm</name>
    <dbReference type="NCBI Taxonomy" id="68888"/>
    <lineage>
        <taxon>Eukaryota</taxon>
        <taxon>Metazoa</taxon>
        <taxon>Ecdysozoa</taxon>
        <taxon>Nematoda</taxon>
        <taxon>Enoplea</taxon>
        <taxon>Dorylaimia</taxon>
        <taxon>Trichinellida</taxon>
        <taxon>Trichuridae</taxon>
        <taxon>Trichuris</taxon>
    </lineage>
</organism>
<dbReference type="InterPro" id="IPR016136">
    <property type="entry name" value="DNA_helicase_N/primase_C"/>
</dbReference>
<dbReference type="GO" id="GO:0016787">
    <property type="term" value="F:hydrolase activity"/>
    <property type="evidence" value="ECO:0007669"/>
    <property type="project" value="UniProtKB-KW"/>
</dbReference>
<keyword evidence="6" id="KW-0067">ATP-binding</keyword>
<evidence type="ECO:0000256" key="7">
    <source>
        <dbReference type="ARBA" id="ARBA00023125"/>
    </source>
</evidence>
<accession>A0A085MR54</accession>
<evidence type="ECO:0000256" key="5">
    <source>
        <dbReference type="ARBA" id="ARBA00022806"/>
    </source>
</evidence>
<dbReference type="EMBL" id="KL367761">
    <property type="protein sequence ID" value="KFD59700.1"/>
    <property type="molecule type" value="Genomic_DNA"/>
</dbReference>
<comment type="similarity">
    <text evidence="1">Belongs to the helicase family. DnaB subfamily.</text>
</comment>
<dbReference type="GO" id="GO:0006260">
    <property type="term" value="P:DNA replication"/>
    <property type="evidence" value="ECO:0007669"/>
    <property type="project" value="UniProtKB-KW"/>
</dbReference>
<dbReference type="Pfam" id="PF00772">
    <property type="entry name" value="DnaB"/>
    <property type="match status" value="1"/>
</dbReference>
<feature type="domain" description="SF4 helicase" evidence="11">
    <location>
        <begin position="297"/>
        <end position="415"/>
    </location>
</feature>
<sequence>MDSRVCHRSRLIEELKEYVDYIRAIFFEALSSLEDLSLIEELKEYVDYIRAIFFEALSSLEDLSYANIIFAVACPVTFMMSESEHPRRLYSVTAVALSTCGKNMKTESEIVRRMQDIEYALLGKALVFEDCTEYVLRQLANYEFKCSHHKNIFRVFKYLKDNSLPISIDSTWEELLRRHIKDIDKSYLGLMLHDALFEEKLRSVSHTVLLDDLSVCSAEENLSNFIFHSFNEYNENPLRRSPFLLLDRIKDRLDKTIAKTFSIRSARGRSIYDIFSQAETGVLARIKKRRTAFSEKQDAFYDGLPTGYQDIDSKGVVLANGNFVIIAARPSIGKTALAIDLAINIAIHQQRRVGFLSLEMSSGQIVERIIANLTGISGEKLQRGDLSQEELFCVEEAGETVRESHFYICSDNHSQ</sequence>
<dbReference type="Gene3D" id="3.40.50.300">
    <property type="entry name" value="P-loop containing nucleotide triphosphate hydrolases"/>
    <property type="match status" value="1"/>
</dbReference>
<dbReference type="SUPFAM" id="SSF48024">
    <property type="entry name" value="N-terminal domain of DnaB helicase"/>
    <property type="match status" value="1"/>
</dbReference>
<dbReference type="Pfam" id="PF03796">
    <property type="entry name" value="DnaB_C"/>
    <property type="match status" value="1"/>
</dbReference>
<gene>
    <name evidence="12" type="ORF">M514_28118</name>
</gene>